<sequence length="70" mass="7195">MCAGGSLFANIARHGLPGVRVRRRMAGGDPGVVVFGGGSPPAVIVLDIAADRTVTGSYSLTSLEKLTRIE</sequence>
<dbReference type="EMBL" id="JBEYBF010000005">
    <property type="protein sequence ID" value="MEU1952106.1"/>
    <property type="molecule type" value="Genomic_DNA"/>
</dbReference>
<evidence type="ECO:0000313" key="2">
    <source>
        <dbReference type="Proteomes" id="UP001550628"/>
    </source>
</evidence>
<evidence type="ECO:0000313" key="1">
    <source>
        <dbReference type="EMBL" id="MEU1952106.1"/>
    </source>
</evidence>
<dbReference type="GeneID" id="96245890"/>
<organism evidence="1 2">
    <name type="scientific">Nocardia rhamnosiphila</name>
    <dbReference type="NCBI Taxonomy" id="426716"/>
    <lineage>
        <taxon>Bacteria</taxon>
        <taxon>Bacillati</taxon>
        <taxon>Actinomycetota</taxon>
        <taxon>Actinomycetes</taxon>
        <taxon>Mycobacteriales</taxon>
        <taxon>Nocardiaceae</taxon>
        <taxon>Nocardia</taxon>
    </lineage>
</organism>
<proteinExistence type="predicted"/>
<dbReference type="Proteomes" id="UP001550628">
    <property type="component" value="Unassembled WGS sequence"/>
</dbReference>
<name>A0ABV2WMJ6_9NOCA</name>
<gene>
    <name evidence="1" type="ORF">ABZ510_09600</name>
</gene>
<protein>
    <submittedName>
        <fullName evidence="1">Uncharacterized protein</fullName>
    </submittedName>
</protein>
<reference evidence="1 2" key="1">
    <citation type="submission" date="2024-06" db="EMBL/GenBank/DDBJ databases">
        <title>The Natural Products Discovery Center: Release of the First 8490 Sequenced Strains for Exploring Actinobacteria Biosynthetic Diversity.</title>
        <authorList>
            <person name="Kalkreuter E."/>
            <person name="Kautsar S.A."/>
            <person name="Yang D."/>
            <person name="Bader C.D."/>
            <person name="Teijaro C.N."/>
            <person name="Fluegel L."/>
            <person name="Davis C.M."/>
            <person name="Simpson J.R."/>
            <person name="Lauterbach L."/>
            <person name="Steele A.D."/>
            <person name="Gui C."/>
            <person name="Meng S."/>
            <person name="Li G."/>
            <person name="Viehrig K."/>
            <person name="Ye F."/>
            <person name="Su P."/>
            <person name="Kiefer A.F."/>
            <person name="Nichols A."/>
            <person name="Cepeda A.J."/>
            <person name="Yan W."/>
            <person name="Fan B."/>
            <person name="Jiang Y."/>
            <person name="Adhikari A."/>
            <person name="Zheng C.-J."/>
            <person name="Schuster L."/>
            <person name="Cowan T.M."/>
            <person name="Smanski M.J."/>
            <person name="Chevrette M.G."/>
            <person name="De Carvalho L.P.S."/>
            <person name="Shen B."/>
        </authorList>
    </citation>
    <scope>NUCLEOTIDE SEQUENCE [LARGE SCALE GENOMIC DNA]</scope>
    <source>
        <strain evidence="1 2">NPDC019708</strain>
    </source>
</reference>
<accession>A0ABV2WMJ6</accession>
<keyword evidence="2" id="KW-1185">Reference proteome</keyword>
<dbReference type="RefSeq" id="WP_030522748.1">
    <property type="nucleotide sequence ID" value="NZ_JBEYBD010000007.1"/>
</dbReference>
<comment type="caution">
    <text evidence="1">The sequence shown here is derived from an EMBL/GenBank/DDBJ whole genome shotgun (WGS) entry which is preliminary data.</text>
</comment>